<comment type="similarity">
    <text evidence="2">In the C-terminal section; belongs to the G-protein coupled receptor 3 family. GABA-B receptor subfamily.</text>
</comment>
<keyword evidence="10" id="KW-0325">Glycoprotein</keyword>
<feature type="transmembrane region" description="Helical" evidence="13">
    <location>
        <begin position="489"/>
        <end position="510"/>
    </location>
</feature>
<evidence type="ECO:0000259" key="15">
    <source>
        <dbReference type="PROSITE" id="PS50259"/>
    </source>
</evidence>
<dbReference type="PROSITE" id="PS50259">
    <property type="entry name" value="G_PROTEIN_RECEP_F3_4"/>
    <property type="match status" value="1"/>
</dbReference>
<evidence type="ECO:0000256" key="6">
    <source>
        <dbReference type="ARBA" id="ARBA00022989"/>
    </source>
</evidence>
<organism evidence="16 17">
    <name type="scientific">Polysphondylium violaceum</name>
    <dbReference type="NCBI Taxonomy" id="133409"/>
    <lineage>
        <taxon>Eukaryota</taxon>
        <taxon>Amoebozoa</taxon>
        <taxon>Evosea</taxon>
        <taxon>Eumycetozoa</taxon>
        <taxon>Dictyostelia</taxon>
        <taxon>Dictyosteliales</taxon>
        <taxon>Dictyosteliaceae</taxon>
        <taxon>Polysphondylium</taxon>
    </lineage>
</organism>
<feature type="domain" description="G-protein coupled receptors family 3 profile" evidence="15">
    <location>
        <begin position="380"/>
        <end position="635"/>
    </location>
</feature>
<feature type="transmembrane region" description="Helical" evidence="13">
    <location>
        <begin position="449"/>
        <end position="468"/>
    </location>
</feature>
<feature type="transmembrane region" description="Helical" evidence="13">
    <location>
        <begin position="382"/>
        <end position="405"/>
    </location>
</feature>
<keyword evidence="8 13" id="KW-0472">Membrane</keyword>
<keyword evidence="5 14" id="KW-0732">Signal</keyword>
<evidence type="ECO:0000256" key="13">
    <source>
        <dbReference type="SAM" id="Phobius"/>
    </source>
</evidence>
<dbReference type="CDD" id="cd15047">
    <property type="entry name" value="7tmC_GABA-B-like"/>
    <property type="match status" value="1"/>
</dbReference>
<dbReference type="OrthoDB" id="18051at2759"/>
<evidence type="ECO:0000313" key="16">
    <source>
        <dbReference type="EMBL" id="KAF2072194.1"/>
    </source>
</evidence>
<feature type="transmembrane region" description="Helical" evidence="13">
    <location>
        <begin position="541"/>
        <end position="562"/>
    </location>
</feature>
<dbReference type="InterPro" id="IPR003760">
    <property type="entry name" value="PnrA-like"/>
</dbReference>
<reference evidence="16" key="1">
    <citation type="submission" date="2020-01" db="EMBL/GenBank/DDBJ databases">
        <title>Development of genomics and gene disruption for Polysphondylium violaceum indicates a role for the polyketide synthase stlB in stalk morphogenesis.</title>
        <authorList>
            <person name="Narita B."/>
            <person name="Kawabe Y."/>
            <person name="Kin K."/>
            <person name="Saito T."/>
            <person name="Gibbs R."/>
            <person name="Kuspa A."/>
            <person name="Muzny D."/>
            <person name="Queller D."/>
            <person name="Richards S."/>
            <person name="Strassman J."/>
            <person name="Sucgang R."/>
            <person name="Worley K."/>
            <person name="Schaap P."/>
        </authorList>
    </citation>
    <scope>NUCLEOTIDE SEQUENCE</scope>
    <source>
        <strain evidence="16">QSvi11</strain>
    </source>
</reference>
<keyword evidence="4 13" id="KW-0812">Transmembrane</keyword>
<feature type="region of interest" description="Disordered" evidence="12">
    <location>
        <begin position="644"/>
        <end position="675"/>
    </location>
</feature>
<proteinExistence type="inferred from homology"/>
<feature type="compositionally biased region" description="Basic and acidic residues" evidence="12">
    <location>
        <begin position="658"/>
        <end position="672"/>
    </location>
</feature>
<comment type="caution">
    <text evidence="16">The sequence shown here is derived from an EMBL/GenBank/DDBJ whole genome shotgun (WGS) entry which is preliminary data.</text>
</comment>
<gene>
    <name evidence="16" type="ORF">CYY_006491</name>
</gene>
<dbReference type="PANTHER" id="PTHR46924:SF2">
    <property type="entry name" value="METABOTROPIC GLUTAMATE RECEPTOR-LIKE PROTEIN A-RELATED"/>
    <property type="match status" value="1"/>
</dbReference>
<dbReference type="InterPro" id="IPR017978">
    <property type="entry name" value="GPCR_3_C"/>
</dbReference>
<evidence type="ECO:0000256" key="2">
    <source>
        <dbReference type="ARBA" id="ARBA00005414"/>
    </source>
</evidence>
<evidence type="ECO:0000256" key="7">
    <source>
        <dbReference type="ARBA" id="ARBA00023040"/>
    </source>
</evidence>
<protein>
    <recommendedName>
        <fullName evidence="15">G-protein coupled receptors family 3 profile domain-containing protein</fullName>
    </recommendedName>
</protein>
<dbReference type="AlphaFoldDB" id="A0A8J4V5X0"/>
<evidence type="ECO:0000256" key="4">
    <source>
        <dbReference type="ARBA" id="ARBA00022692"/>
    </source>
</evidence>
<dbReference type="InterPro" id="IPR051530">
    <property type="entry name" value="mGluR/GABA-B-like"/>
</dbReference>
<evidence type="ECO:0000313" key="17">
    <source>
        <dbReference type="Proteomes" id="UP000695562"/>
    </source>
</evidence>
<keyword evidence="6 13" id="KW-1133">Transmembrane helix</keyword>
<dbReference type="PANTHER" id="PTHR46924">
    <property type="entry name" value="METABOTROPIC GLUTAMATE RECEPTOR-LIKE PROTEIN C-RELATED-RELATED"/>
    <property type="match status" value="1"/>
</dbReference>
<dbReference type="Pfam" id="PF00003">
    <property type="entry name" value="7tm_3"/>
    <property type="match status" value="1"/>
</dbReference>
<evidence type="ECO:0000256" key="11">
    <source>
        <dbReference type="ARBA" id="ARBA00023224"/>
    </source>
</evidence>
<accession>A0A8J4V5X0</accession>
<feature type="transmembrane region" description="Helical" evidence="13">
    <location>
        <begin position="417"/>
        <end position="437"/>
    </location>
</feature>
<keyword evidence="9" id="KW-0675">Receptor</keyword>
<dbReference type="Gene3D" id="3.40.50.2300">
    <property type="match status" value="2"/>
</dbReference>
<evidence type="ECO:0000256" key="9">
    <source>
        <dbReference type="ARBA" id="ARBA00023170"/>
    </source>
</evidence>
<dbReference type="EMBL" id="AJWJ01000302">
    <property type="protein sequence ID" value="KAF2072194.1"/>
    <property type="molecule type" value="Genomic_DNA"/>
</dbReference>
<evidence type="ECO:0000256" key="5">
    <source>
        <dbReference type="ARBA" id="ARBA00022729"/>
    </source>
</evidence>
<keyword evidence="7" id="KW-0297">G-protein coupled receptor</keyword>
<dbReference type="GO" id="GO:0005886">
    <property type="term" value="C:plasma membrane"/>
    <property type="evidence" value="ECO:0007669"/>
    <property type="project" value="InterPro"/>
</dbReference>
<evidence type="ECO:0000256" key="10">
    <source>
        <dbReference type="ARBA" id="ARBA00023180"/>
    </source>
</evidence>
<feature type="compositionally biased region" description="Polar residues" evidence="12">
    <location>
        <begin position="644"/>
        <end position="657"/>
    </location>
</feature>
<feature type="transmembrane region" description="Helical" evidence="13">
    <location>
        <begin position="606"/>
        <end position="625"/>
    </location>
</feature>
<evidence type="ECO:0000256" key="3">
    <source>
        <dbReference type="ARBA" id="ARBA00010620"/>
    </source>
</evidence>
<sequence>MMKYFSFIIVLLSLVAYNVRFGDAIPCQIALFLSGDFNDMGYNYMMNEGRVRTEKNLKLTHTMYYSNLEGEDEKTGEAIEEAIREGSNLMIISSQVHATIGIQYARKYLDANIFWLIRSKSRPTPDNLPNVAILNYNSAQLQYLLGYFAGLTTKTDKVGFVSPGYWVQKLLTVNSFYVGAKRANPNIKFYSVYTGSWFNPDVAARASLELISQGVDLLGMSQDDMTVQTTVIENNGTFGLGATGYPERLIYGEAIGMSYITNWTNVFTHYAETIINNTWIPYDVYNANIKDNTLQMDSFSYRVSQTVQDRFNAEYNLFKLDNTYRPFMCDPGYDVEYTLDSKGCVKTEAEFYGNSLLLPEIEDFGLYTVPLEFVPYPDSLKYGLSITAGICIFCTLASMGVVLYYNNAKVIRSASPTFCIAILIGCLFVFIGVILWAQNPTDNLCRSKIWMISLGYTIMLGNLLVKNWRIWLLFDNPKLKRRVLTNFKLFPWVGGIMLLDILILALWNGLGDITATKKPGVDGLGKYEYLDVCTFNQKGDIMLYILLIFHGIMLLVGCFVSFKIKVVDIDEFNESKPISTTLYSIAFCLFIVIPLMVSPQSNANQSIIICACAIFTTMSSILILFGSKFHKMIVEGPAINETFRSSSNTKNSETFSGNDHEMEKKEDKEETKTVATTAPKSITISSAIDDSNNQIKSDIEEDINI</sequence>
<feature type="transmembrane region" description="Helical" evidence="13">
    <location>
        <begin position="582"/>
        <end position="600"/>
    </location>
</feature>
<evidence type="ECO:0000256" key="8">
    <source>
        <dbReference type="ARBA" id="ARBA00023136"/>
    </source>
</evidence>
<feature type="chain" id="PRO_5035246622" description="G-protein coupled receptors family 3 profile domain-containing protein" evidence="14">
    <location>
        <begin position="25"/>
        <end position="705"/>
    </location>
</feature>
<comment type="similarity">
    <text evidence="3">In the N-terminal section; belongs to the BMP lipoprotein family.</text>
</comment>
<feature type="signal peptide" evidence="14">
    <location>
        <begin position="1"/>
        <end position="24"/>
    </location>
</feature>
<dbReference type="Pfam" id="PF02608">
    <property type="entry name" value="Bmp"/>
    <property type="match status" value="1"/>
</dbReference>
<dbReference type="GO" id="GO:0004930">
    <property type="term" value="F:G protein-coupled receptor activity"/>
    <property type="evidence" value="ECO:0007669"/>
    <property type="project" value="UniProtKB-KW"/>
</dbReference>
<name>A0A8J4V5X0_9MYCE</name>
<evidence type="ECO:0000256" key="12">
    <source>
        <dbReference type="SAM" id="MobiDB-lite"/>
    </source>
</evidence>
<evidence type="ECO:0000256" key="1">
    <source>
        <dbReference type="ARBA" id="ARBA00004141"/>
    </source>
</evidence>
<keyword evidence="11" id="KW-0807">Transducer</keyword>
<dbReference type="Proteomes" id="UP000695562">
    <property type="component" value="Unassembled WGS sequence"/>
</dbReference>
<keyword evidence="17" id="KW-1185">Reference proteome</keyword>
<evidence type="ECO:0000256" key="14">
    <source>
        <dbReference type="SAM" id="SignalP"/>
    </source>
</evidence>
<comment type="subcellular location">
    <subcellularLocation>
        <location evidence="1">Membrane</location>
        <topology evidence="1">Multi-pass membrane protein</topology>
    </subcellularLocation>
</comment>